<protein>
    <submittedName>
        <fullName evidence="1">Uncharacterized protein</fullName>
    </submittedName>
</protein>
<name>A0A2P2JE02_RHIMU</name>
<dbReference type="EMBL" id="GGEC01011204">
    <property type="protein sequence ID" value="MBW91687.1"/>
    <property type="molecule type" value="Transcribed_RNA"/>
</dbReference>
<reference evidence="1" key="1">
    <citation type="submission" date="2018-02" db="EMBL/GenBank/DDBJ databases">
        <title>Rhizophora mucronata_Transcriptome.</title>
        <authorList>
            <person name="Meera S.P."/>
            <person name="Sreeshan A."/>
            <person name="Augustine A."/>
        </authorList>
    </citation>
    <scope>NUCLEOTIDE SEQUENCE</scope>
    <source>
        <tissue evidence="1">Leaf</tissue>
    </source>
</reference>
<organism evidence="1">
    <name type="scientific">Rhizophora mucronata</name>
    <name type="common">Asiatic mangrove</name>
    <dbReference type="NCBI Taxonomy" id="61149"/>
    <lineage>
        <taxon>Eukaryota</taxon>
        <taxon>Viridiplantae</taxon>
        <taxon>Streptophyta</taxon>
        <taxon>Embryophyta</taxon>
        <taxon>Tracheophyta</taxon>
        <taxon>Spermatophyta</taxon>
        <taxon>Magnoliopsida</taxon>
        <taxon>eudicotyledons</taxon>
        <taxon>Gunneridae</taxon>
        <taxon>Pentapetalae</taxon>
        <taxon>rosids</taxon>
        <taxon>fabids</taxon>
        <taxon>Malpighiales</taxon>
        <taxon>Rhizophoraceae</taxon>
        <taxon>Rhizophora</taxon>
    </lineage>
</organism>
<sequence>MDNNRTLLLILHPFLLLKSLMAMLKILFLR</sequence>
<evidence type="ECO:0000313" key="1">
    <source>
        <dbReference type="EMBL" id="MBW91687.1"/>
    </source>
</evidence>
<proteinExistence type="predicted"/>
<dbReference type="AlphaFoldDB" id="A0A2P2JE02"/>
<accession>A0A2P2JE02</accession>